<evidence type="ECO:0000259" key="1">
    <source>
        <dbReference type="PROSITE" id="PS50093"/>
    </source>
</evidence>
<keyword evidence="3" id="KW-1185">Reference proteome</keyword>
<accession>A0A5P9QAP4</accession>
<name>A0A5P9QAP4_9MICO</name>
<evidence type="ECO:0000313" key="2">
    <source>
        <dbReference type="EMBL" id="QFU98497.1"/>
    </source>
</evidence>
<feature type="domain" description="PKD" evidence="1">
    <location>
        <begin position="188"/>
        <end position="237"/>
    </location>
</feature>
<dbReference type="AlphaFoldDB" id="A0A5P9QAP4"/>
<dbReference type="PROSITE" id="PS50093">
    <property type="entry name" value="PKD"/>
    <property type="match status" value="1"/>
</dbReference>
<reference evidence="2 3" key="1">
    <citation type="submission" date="2019-10" db="EMBL/GenBank/DDBJ databases">
        <title>Genome sequence of Luteimicrobium xylanilyticum HY-24.</title>
        <authorList>
            <person name="Kim D.Y."/>
            <person name="Park H.-Y."/>
        </authorList>
    </citation>
    <scope>NUCLEOTIDE SEQUENCE [LARGE SCALE GENOMIC DNA]</scope>
    <source>
        <strain evidence="2 3">HY-24</strain>
    </source>
</reference>
<organism evidence="2 3">
    <name type="scientific">Luteimicrobium xylanilyticum</name>
    <dbReference type="NCBI Taxonomy" id="1133546"/>
    <lineage>
        <taxon>Bacteria</taxon>
        <taxon>Bacillati</taxon>
        <taxon>Actinomycetota</taxon>
        <taxon>Actinomycetes</taxon>
        <taxon>Micrococcales</taxon>
        <taxon>Luteimicrobium</taxon>
    </lineage>
</organism>
<dbReference type="KEGG" id="lxl:KDY119_02013"/>
<sequence length="288" mass="31081">MFGSPAFASGGDPSDIFSDTHKDHLNLGRYIGGSEVNDPASYQSGLPTRKYERKPAILCHESDVGDVDGCAWLIQKVADANCPKGALPLDPLYVSTREVVDGEPTDWSGWELVDNAALCLNPADLKAEATKAFKSLTVKPSPIKVQPGGGQVLINMFTVTYTDAVAQAFDVSLGEGDQKIPIQVEAVPNTFTWSYGSDEGDEGFPLTTTDPGKPYPDQTVTHTYTHKGPATLDLTTTWTGRFRIQGIPGDLTDPDTWTAIDGQATTTSPTVHLNVYEKRPHLVEDALK</sequence>
<dbReference type="InterPro" id="IPR000601">
    <property type="entry name" value="PKD_dom"/>
</dbReference>
<evidence type="ECO:0000313" key="3">
    <source>
        <dbReference type="Proteomes" id="UP000326702"/>
    </source>
</evidence>
<proteinExistence type="predicted"/>
<dbReference type="EMBL" id="CP045529">
    <property type="protein sequence ID" value="QFU98497.1"/>
    <property type="molecule type" value="Genomic_DNA"/>
</dbReference>
<dbReference type="Proteomes" id="UP000326702">
    <property type="component" value="Chromosome"/>
</dbReference>
<gene>
    <name evidence="2" type="ORF">KDY119_02013</name>
</gene>
<protein>
    <recommendedName>
        <fullName evidence="1">PKD domain-containing protein</fullName>
    </recommendedName>
</protein>